<gene>
    <name evidence="2" type="ORF">ALO75_02276</name>
</gene>
<feature type="compositionally biased region" description="Low complexity" evidence="1">
    <location>
        <begin position="21"/>
        <end position="33"/>
    </location>
</feature>
<name>A0A0N8R2L2_9PSED</name>
<accession>A0A0N8R2L2</accession>
<proteinExistence type="predicted"/>
<reference evidence="2 3" key="1">
    <citation type="submission" date="2015-09" db="EMBL/GenBank/DDBJ databases">
        <title>Genome announcement of multiple Pseudomonas syringae strains.</title>
        <authorList>
            <person name="Thakur S."/>
            <person name="Wang P.W."/>
            <person name="Gong Y."/>
            <person name="Weir B.S."/>
            <person name="Guttman D.S."/>
        </authorList>
    </citation>
    <scope>NUCLEOTIDE SEQUENCE [LARGE SCALE GENOMIC DNA]</scope>
    <source>
        <strain evidence="2 3">ICMP17001</strain>
    </source>
</reference>
<evidence type="ECO:0000256" key="1">
    <source>
        <dbReference type="SAM" id="MobiDB-lite"/>
    </source>
</evidence>
<dbReference type="AlphaFoldDB" id="A0A0N8R2L2"/>
<comment type="caution">
    <text evidence="2">The sequence shown here is derived from an EMBL/GenBank/DDBJ whole genome shotgun (WGS) entry which is preliminary data.</text>
</comment>
<dbReference type="EMBL" id="LJQC01001076">
    <property type="protein sequence ID" value="KPW87102.1"/>
    <property type="molecule type" value="Genomic_DNA"/>
</dbReference>
<protein>
    <submittedName>
        <fullName evidence="2">Type III secretion system protein HrpP</fullName>
    </submittedName>
</protein>
<feature type="region of interest" description="Disordered" evidence="1">
    <location>
        <begin position="1"/>
        <end position="48"/>
    </location>
</feature>
<sequence length="192" mass="20608">MTMTAPIKTPAKAPPAPSAPPASSRPLPSLRQPARFDDQPPAFTGAPRGDVQKVRFALNRSVTDSPMSADGMFFSQLLIPQVGEEPNQQGFGGSGVAFSAQSENVPTQLIDELAQRLPDQPDGPLAFSLLMPNLGSVRVNASKSENRWSIQLGFGRRDVLKRLQGQVGACRESLAQALGQDVELDMHEDFTA</sequence>
<evidence type="ECO:0000313" key="3">
    <source>
        <dbReference type="Proteomes" id="UP000051335"/>
    </source>
</evidence>
<organism evidence="2 3">
    <name type="scientific">Pseudomonas syringae pv. coryli</name>
    <dbReference type="NCBI Taxonomy" id="317659"/>
    <lineage>
        <taxon>Bacteria</taxon>
        <taxon>Pseudomonadati</taxon>
        <taxon>Pseudomonadota</taxon>
        <taxon>Gammaproteobacteria</taxon>
        <taxon>Pseudomonadales</taxon>
        <taxon>Pseudomonadaceae</taxon>
        <taxon>Pseudomonas</taxon>
    </lineage>
</organism>
<dbReference type="Proteomes" id="UP000051335">
    <property type="component" value="Unassembled WGS sequence"/>
</dbReference>
<feature type="compositionally biased region" description="Low complexity" evidence="1">
    <location>
        <begin position="1"/>
        <end position="11"/>
    </location>
</feature>
<evidence type="ECO:0000313" key="2">
    <source>
        <dbReference type="EMBL" id="KPW87102.1"/>
    </source>
</evidence>
<dbReference type="CDD" id="cd17468">
    <property type="entry name" value="T3SS_HrpP_C"/>
    <property type="match status" value="1"/>
</dbReference>
<dbReference type="PATRIC" id="fig|317659.3.peg.3483"/>
<keyword evidence="3" id="KW-1185">Reference proteome</keyword>
<dbReference type="InterPro" id="IPR049757">
    <property type="entry name" value="T3SS_HrpP-like_C"/>
</dbReference>